<accession>A0ABR8Z1B1</accession>
<dbReference type="InterPro" id="IPR029058">
    <property type="entry name" value="AB_hydrolase_fold"/>
</dbReference>
<evidence type="ECO:0008006" key="4">
    <source>
        <dbReference type="Google" id="ProtNLM"/>
    </source>
</evidence>
<dbReference type="Gene3D" id="3.40.50.1820">
    <property type="entry name" value="alpha/beta hydrolase"/>
    <property type="match status" value="1"/>
</dbReference>
<dbReference type="Proteomes" id="UP000661894">
    <property type="component" value="Unassembled WGS sequence"/>
</dbReference>
<reference evidence="2 3" key="1">
    <citation type="submission" date="2020-08" db="EMBL/GenBank/DDBJ databases">
        <title>A Genomic Blueprint of the Chicken Gut Microbiome.</title>
        <authorList>
            <person name="Gilroy R."/>
            <person name="Ravi A."/>
            <person name="Getino M."/>
            <person name="Pursley I."/>
            <person name="Horton D.L."/>
            <person name="Alikhan N.-F."/>
            <person name="Baker D."/>
            <person name="Gharbi K."/>
            <person name="Hall N."/>
            <person name="Watson M."/>
            <person name="Adriaenssens E.M."/>
            <person name="Foster-Nyarko E."/>
            <person name="Jarju S."/>
            <person name="Secka A."/>
            <person name="Antonio M."/>
            <person name="Oren A."/>
            <person name="Chaudhuri R."/>
            <person name="La Ragione R.M."/>
            <person name="Hildebrand F."/>
            <person name="Pallen M.J."/>
        </authorList>
    </citation>
    <scope>NUCLEOTIDE SEQUENCE [LARGE SCALE GENOMIC DNA]</scope>
    <source>
        <strain evidence="2 3">Sa1BUA1</strain>
    </source>
</reference>
<keyword evidence="3" id="KW-1185">Reference proteome</keyword>
<comment type="caution">
    <text evidence="2">The sequence shown here is derived from an EMBL/GenBank/DDBJ whole genome shotgun (WGS) entry which is preliminary data.</text>
</comment>
<organism evidence="2 3">
    <name type="scientific">Oceanitalea stevensii</name>
    <dbReference type="NCBI Taxonomy" id="2763072"/>
    <lineage>
        <taxon>Bacteria</taxon>
        <taxon>Bacillati</taxon>
        <taxon>Actinomycetota</taxon>
        <taxon>Actinomycetes</taxon>
        <taxon>Micrococcales</taxon>
        <taxon>Bogoriellaceae</taxon>
        <taxon>Georgenia</taxon>
    </lineage>
</organism>
<evidence type="ECO:0000313" key="2">
    <source>
        <dbReference type="EMBL" id="MBD8062107.1"/>
    </source>
</evidence>
<protein>
    <recommendedName>
        <fullName evidence="4">Phospholipase/carboxylesterase/thioesterase domain-containing protein</fullName>
    </recommendedName>
</protein>
<evidence type="ECO:0000313" key="3">
    <source>
        <dbReference type="Proteomes" id="UP000661894"/>
    </source>
</evidence>
<feature type="region of interest" description="Disordered" evidence="1">
    <location>
        <begin position="440"/>
        <end position="461"/>
    </location>
</feature>
<feature type="compositionally biased region" description="Low complexity" evidence="1">
    <location>
        <begin position="440"/>
        <end position="452"/>
    </location>
</feature>
<dbReference type="SUPFAM" id="SSF53474">
    <property type="entry name" value="alpha/beta-Hydrolases"/>
    <property type="match status" value="1"/>
</dbReference>
<proteinExistence type="predicted"/>
<sequence>MTALLHSHDADGATGDTRHRTSVHVRGGVGATRVDVGELLAIDALLDGLRGEVGHLESTLSAARRDLALDATWSPVLAAAAESAVEDALDGGWGARRLGEEVFELLLSLRHARLLYEEAELAARARPPGPSLIGFLRMLVMPHEAVFAVADRLTLVGRLPGWEPTTAFGHAVDALGEIVNAVHGDDDLPPDGIALDVAVRELGEHGQNVFPWFLVPGPFVYDGREIDPAALTGAQRLVIPVVAAFHALTGRRPRGADDLTLTVSPPREVPAPPDLPAVVDSLHAIHQDHGAVPGTLEVRRVEHADGTRSWVLLLPSTQAMVPGGRNPVDNLTNVETYGGMVSDVEIGAAEALRLAGVRPGEAVAVVGFSQGGLAAMRLAADPLVRLRYSITTVVTAGSPVGHLPTPAGTEVLHLEHLEDPFVGLDGTSNPAEDARTTVSRSLGTGTTGLTRLEVPPSDSHSISEYTRTARLAVDAGERSVAHLAERLADVTGAPGARVTATRFTLERG</sequence>
<dbReference type="RefSeq" id="WP_251839214.1">
    <property type="nucleotide sequence ID" value="NZ_JACSPO010000002.1"/>
</dbReference>
<name>A0ABR8Z1B1_9MICO</name>
<evidence type="ECO:0000256" key="1">
    <source>
        <dbReference type="SAM" id="MobiDB-lite"/>
    </source>
</evidence>
<dbReference type="EMBL" id="JACSPO010000002">
    <property type="protein sequence ID" value="MBD8062107.1"/>
    <property type="molecule type" value="Genomic_DNA"/>
</dbReference>
<gene>
    <name evidence="2" type="ORF">H9624_07200</name>
</gene>